<proteinExistence type="predicted"/>
<evidence type="ECO:0000259" key="5">
    <source>
        <dbReference type="SMART" id="SM00912"/>
    </source>
</evidence>
<dbReference type="InterPro" id="IPR006914">
    <property type="entry name" value="VENN_dom"/>
</dbReference>
<dbReference type="Pfam" id="PF05860">
    <property type="entry name" value="TPS"/>
    <property type="match status" value="1"/>
</dbReference>
<dbReference type="InterPro" id="IPR024973">
    <property type="entry name" value="ESPR"/>
</dbReference>
<dbReference type="InterPro" id="IPR008638">
    <property type="entry name" value="FhaB/CdiA-like_TPS"/>
</dbReference>
<keyword evidence="2" id="KW-0800">Toxin</keyword>
<evidence type="ECO:0000313" key="6">
    <source>
        <dbReference type="EMBL" id="RMX07832.1"/>
    </source>
</evidence>
<evidence type="ECO:0000313" key="7">
    <source>
        <dbReference type="Proteomes" id="UP000278006"/>
    </source>
</evidence>
<dbReference type="Gene3D" id="2.160.20.10">
    <property type="entry name" value="Single-stranded right-handed beta-helix, Pectin lyase-like"/>
    <property type="match status" value="1"/>
</dbReference>
<dbReference type="Pfam" id="PF13018">
    <property type="entry name" value="ESPR"/>
    <property type="match status" value="1"/>
</dbReference>
<protein>
    <submittedName>
        <fullName evidence="6">Filamentous hemagglutinin N-terminal domain-containing protein</fullName>
    </submittedName>
</protein>
<accession>A0A3M6QZ71</accession>
<comment type="caution">
    <text evidence="6">The sequence shown here is derived from an EMBL/GenBank/DDBJ whole genome shotgun (WGS) entry which is preliminary data.</text>
</comment>
<evidence type="ECO:0000256" key="3">
    <source>
        <dbReference type="ARBA" id="ARBA00022913"/>
    </source>
</evidence>
<dbReference type="InterPro" id="IPR012334">
    <property type="entry name" value="Pectin_lyas_fold"/>
</dbReference>
<evidence type="ECO:0000256" key="2">
    <source>
        <dbReference type="ARBA" id="ARBA00022656"/>
    </source>
</evidence>
<dbReference type="Pfam" id="PF04830">
    <property type="entry name" value="DUF637"/>
    <property type="match status" value="1"/>
</dbReference>
<sequence>MNQGLYRVVFNAARGIRMVVQECARSHGGAAAGDSACQAQVQAQASGRPPVSIGRLCALAAALVWLGQPAQAQIVADPSAPGNQRPTVLANPDGVPLINIQTPSAAGVSRNTYRQFDVQTEGAILNNSRGSNPWLARGEARVILNEVNSSQPSHLGGTVTVNGGRADVIIANPAGIQADGARFVNASRVTLTSGTARLENGDIKGFDVRAGAIEIGGKGLDVKGVPYTEILGRAANIAGKVEAGSGQLAVVTGTQRIDYGSGATQAIGGSGSKPAVAIDTAALGGMYAGRITLLATEAGVGVRNAGTLKASGQLVVTADGRLENRGTLQAQEASVASVRGNIDNSGKLLGGHLLLASAGADFNHSGTGLQQATAVPSNVIVHAQRDVKLAANARIASTGSKASQPEAGSGTVSISAGRNIQLASGSRIEARGDLQLSSEGTVTADKATVLSTTAAAGILSASGIRLTDSTVTGQQVHLETGAPFRETAADIGIKGGQIHGARQTAAIASGSLVIDSPGIASVRSDGGHVFLQAGKDLRLTAGTHATAAGHFTAHAAGALRLEGAGGATPANGKRVSIDAKGDVTLSGDGVALQGSRVHAQGALAITAYGESGVSIHALPTVVGNVYDHDHSRVQLDAGKNMEVSAYQGGVSAHGVVAGGQNINILGLGPVAIGDAFSYEATQEVAIASQIRARSDLNIGSIGTDQNVTLSASTFSAGGSLQLQAGRDINLLPARNEYVVKGQQGPVYQTVGTAIEAADIRLQAGRNLHTQSAGIKATSGHLALAAEKGSLSLKNPWGDSPALTASGNVYLHAAQAVDVNATALKAGGSMAITSAEKGISANKATLAATDLLSLSSKGAQNHSAGNYQAGALSVYNQGGTLTLNNTLLQTSATSSAATKAVSGQLSVESGGAMKANAGTSFKAATDLSIVTGLGDITLYNFGNLKLGLAVDADELALSQSQISAKRDLTIVARSGTLELIGRSVGTANAPSALPVTLNAPRHLTLGGAAVSLQGSKLTSKGDLNITAHGGNILIDGIRSDFTAHVPKDRVAQLQKERAEIEKQIGQIKSDPAYATMVAEVSGLRKQEVHFCFYMNDAYACEQFESLLAAAEKRIQPYRNQIASLEQERGEFDKYIGTLNASAHGSKNFGAQLTGKNIRLTASQGIGVYGAALTASEQVHIQAAGALPADPNAPSAEQKKAVGIHISGLSDLYEYGQAGSNQYAWALFGTPSVIQGSKGVQIETVGSGNSRLVLSDSHVKAPNGTVRLQSQGDLRLESGQEEIYSYHQFSYKRGKWYNRKRITETHINQDISASPVQLSGQHIELKSGGSIAAYATQFDAPQGHIQITAANALNLYAVPEVQYSQVDVQKKKSFLGVTYGRDKTVTSREVSAQLPSKLVAGSASTASGWDTLLQGTAFQTSLSGANIQVGVGANARADAKVILEGIKTRVTQSHVRESNYVVWQRQTGRGSTVETLTLPSFGGPGAPTFKGPVLAQVPAGDFKTEVQALAEQPGMAYLGELTKRSDVDWQSVKLAYDQWSYKQEGLTPAGAALLAVAVAVVTNGVGSDLVGASGQLGSAMADAAFSSLAAQASITLVNNKGNLGKTLQALASSDTVRATIAAMLTAGVLEKIGGLDSIRPLKGSQAFSDKLTFNLVNASGRALTNAAINGGGLEEALRDALLGAVVDTAHGEVAGQIKLLESEYIAHKLAHALAGCAAAASAQGSCRDGAIGSAVGEMVAELLQGEKPAANASAEAKQAYENKVLAYSKLVAGTAAAYAGGDAQTAITTAEVTVKYNYLSRSPYHEVKGQIAKENVRLMQDCFNGNSCTEARLREIDSYLSQLEYVLTTAHIVQRGEGLTKERAKLISQFFIEIAPGWGTTESAMQLMTGRSSLTKEEASRFWASMGLVPVIGGAIRRVGEPSVDAIVEVLRTSGGTANNVTAIRLAEQLRLQNLEDISSRDPRLAIAVRGGTNGSVNFSIGTSSAAEASRLGQIWVGDGARPLNGVPGGWISADGERVYRPPTLKPNTPAIFNPTGLQANFQTRNPKTGGIISNGHMVIK</sequence>
<organism evidence="6 7">
    <name type="scientific">Corticibacter populi</name>
    <dbReference type="NCBI Taxonomy" id="1550736"/>
    <lineage>
        <taxon>Bacteria</taxon>
        <taxon>Pseudomonadati</taxon>
        <taxon>Pseudomonadota</taxon>
        <taxon>Betaproteobacteria</taxon>
        <taxon>Burkholderiales</taxon>
        <taxon>Comamonadaceae</taxon>
        <taxon>Corticibacter</taxon>
    </lineage>
</organism>
<keyword evidence="3" id="KW-1266">Target cell cytoplasm</keyword>
<dbReference type="Proteomes" id="UP000278006">
    <property type="component" value="Unassembled WGS sequence"/>
</dbReference>
<dbReference type="EMBL" id="RDQO01000001">
    <property type="protein sequence ID" value="RMX07832.1"/>
    <property type="molecule type" value="Genomic_DNA"/>
</dbReference>
<gene>
    <name evidence="6" type="ORF">D8I35_01515</name>
</gene>
<evidence type="ECO:0000256" key="1">
    <source>
        <dbReference type="ARBA" id="ARBA00004219"/>
    </source>
</evidence>
<dbReference type="InterPro" id="IPR011050">
    <property type="entry name" value="Pectin_lyase_fold/virulence"/>
</dbReference>
<reference evidence="6 7" key="1">
    <citation type="submission" date="2018-10" db="EMBL/GenBank/DDBJ databases">
        <title>Draft genome of Cortibacter populi DSM10536.</title>
        <authorList>
            <person name="Bernier A.-M."/>
            <person name="Bernard K."/>
        </authorList>
    </citation>
    <scope>NUCLEOTIDE SEQUENCE [LARGE SCALE GENOMIC DNA]</scope>
    <source>
        <strain evidence="6 7">DSM 105136</strain>
    </source>
</reference>
<dbReference type="RefSeq" id="WP_122225954.1">
    <property type="nucleotide sequence ID" value="NZ_RDQO01000001.1"/>
</dbReference>
<dbReference type="GO" id="GO:0090729">
    <property type="term" value="F:toxin activity"/>
    <property type="evidence" value="ECO:0007669"/>
    <property type="project" value="UniProtKB-KW"/>
</dbReference>
<dbReference type="OrthoDB" id="8891267at2"/>
<keyword evidence="7" id="KW-1185">Reference proteome</keyword>
<dbReference type="SMART" id="SM00912">
    <property type="entry name" value="Haemagg_act"/>
    <property type="match status" value="1"/>
</dbReference>
<comment type="subcellular location">
    <subcellularLocation>
        <location evidence="1">Target cell</location>
        <location evidence="1">Target cell cytoplasm</location>
    </subcellularLocation>
</comment>
<dbReference type="InterPro" id="IPR006915">
    <property type="entry name" value="DUF637_hemagglutn_put"/>
</dbReference>
<dbReference type="SUPFAM" id="SSF51126">
    <property type="entry name" value="Pectin lyase-like"/>
    <property type="match status" value="1"/>
</dbReference>
<feature type="domain" description="Filamentous haemagglutinin FhaB/tRNA nuclease CdiA-like TPS" evidence="5">
    <location>
        <begin position="92"/>
        <end position="201"/>
    </location>
</feature>
<dbReference type="Pfam" id="PF04829">
    <property type="entry name" value="PT-VENN"/>
    <property type="match status" value="1"/>
</dbReference>
<dbReference type="NCBIfam" id="TIGR01901">
    <property type="entry name" value="adhes_NPXG"/>
    <property type="match status" value="1"/>
</dbReference>
<evidence type="ECO:0000256" key="4">
    <source>
        <dbReference type="ARBA" id="ARBA00023026"/>
    </source>
</evidence>
<name>A0A3M6QZ71_9BURK</name>
<keyword evidence="4" id="KW-0843">Virulence</keyword>